<organism evidence="1 2">
    <name type="scientific">Schinkia azotoformans MEV2011</name>
    <dbReference type="NCBI Taxonomy" id="1348973"/>
    <lineage>
        <taxon>Bacteria</taxon>
        <taxon>Bacillati</taxon>
        <taxon>Bacillota</taxon>
        <taxon>Bacilli</taxon>
        <taxon>Bacillales</taxon>
        <taxon>Bacillaceae</taxon>
        <taxon>Calidifontibacillus/Schinkia group</taxon>
        <taxon>Schinkia</taxon>
    </lineage>
</organism>
<gene>
    <name evidence="1" type="ORF">M670_00373</name>
</gene>
<dbReference type="Proteomes" id="UP000027936">
    <property type="component" value="Unassembled WGS sequence"/>
</dbReference>
<sequence length="61" mass="7023">MGFFSNWQMSRMAKYEERNMCPDCKGKGIHYFAGTEFYFGEPLQCCGCNGTGLYSEWVNNS</sequence>
<dbReference type="EMBL" id="JJRY01000001">
    <property type="protein sequence ID" value="KEF40347.1"/>
    <property type="molecule type" value="Genomic_DNA"/>
</dbReference>
<evidence type="ECO:0008006" key="3">
    <source>
        <dbReference type="Google" id="ProtNLM"/>
    </source>
</evidence>
<dbReference type="SUPFAM" id="SSF57938">
    <property type="entry name" value="DnaJ/Hsp40 cysteine-rich domain"/>
    <property type="match status" value="1"/>
</dbReference>
<reference evidence="1 2" key="1">
    <citation type="submission" date="2014-04" db="EMBL/GenBank/DDBJ databases">
        <title>Draft genome sequence of Bacillus azotoformans MEV2011, a (co-) denitrifying strain unable to grow in the presence of oxygen.</title>
        <authorList>
            <person name="Nielsen M."/>
            <person name="Schreiber L."/>
            <person name="Finster K."/>
            <person name="Schramm A."/>
        </authorList>
    </citation>
    <scope>NUCLEOTIDE SEQUENCE [LARGE SCALE GENOMIC DNA]</scope>
    <source>
        <strain evidence="1 2">MEV2011</strain>
    </source>
</reference>
<dbReference type="InterPro" id="IPR036410">
    <property type="entry name" value="HSP_DnaJ_Cys-rich_dom_sf"/>
</dbReference>
<comment type="caution">
    <text evidence="1">The sequence shown here is derived from an EMBL/GenBank/DDBJ whole genome shotgun (WGS) entry which is preliminary data.</text>
</comment>
<name>A0A072NSZ4_SCHAZ</name>
<protein>
    <recommendedName>
        <fullName evidence="3">Methionine aminopeptidase</fullName>
    </recommendedName>
</protein>
<evidence type="ECO:0000313" key="2">
    <source>
        <dbReference type="Proteomes" id="UP000027936"/>
    </source>
</evidence>
<evidence type="ECO:0000313" key="1">
    <source>
        <dbReference type="EMBL" id="KEF40347.1"/>
    </source>
</evidence>
<proteinExistence type="predicted"/>
<accession>A0A072NSZ4</accession>
<dbReference type="PATRIC" id="fig|1348973.3.peg.362"/>
<dbReference type="AlphaFoldDB" id="A0A072NSZ4"/>